<dbReference type="Proteomes" id="UP000236311">
    <property type="component" value="Unassembled WGS sequence"/>
</dbReference>
<evidence type="ECO:0000313" key="2">
    <source>
        <dbReference type="Proteomes" id="UP000236311"/>
    </source>
</evidence>
<accession>A0A2K4ZNJ5</accession>
<evidence type="ECO:0000313" key="1">
    <source>
        <dbReference type="EMBL" id="SOY32054.1"/>
    </source>
</evidence>
<keyword evidence="2" id="KW-1185">Reference proteome</keyword>
<proteinExistence type="predicted"/>
<reference evidence="1 2" key="1">
    <citation type="submission" date="2018-01" db="EMBL/GenBank/DDBJ databases">
        <authorList>
            <person name="Gaut B.S."/>
            <person name="Morton B.R."/>
            <person name="Clegg M.T."/>
            <person name="Duvall M.R."/>
        </authorList>
    </citation>
    <scope>NUCLEOTIDE SEQUENCE [LARGE SCALE GENOMIC DNA]</scope>
    <source>
        <strain evidence="1">GP69</strain>
    </source>
</reference>
<name>A0A2K4ZNJ5_9FIRM</name>
<dbReference type="EMBL" id="OFSM01000037">
    <property type="protein sequence ID" value="SOY32054.1"/>
    <property type="molecule type" value="Genomic_DNA"/>
</dbReference>
<organism evidence="1 2">
    <name type="scientific">Acetatifactor muris</name>
    <dbReference type="NCBI Taxonomy" id="879566"/>
    <lineage>
        <taxon>Bacteria</taxon>
        <taxon>Bacillati</taxon>
        <taxon>Bacillota</taxon>
        <taxon>Clostridia</taxon>
        <taxon>Lachnospirales</taxon>
        <taxon>Lachnospiraceae</taxon>
        <taxon>Acetatifactor</taxon>
    </lineage>
</organism>
<sequence>MKKKKCLLVIVLILVCVITSICANFFINNKNDEKIPLNHLINAINNRDVSEIPKAFHEYCSLSVEQNISEEKFENYINGISEDFGGDFQISYKIIHMSSMSKEDIEMYEDNARNIYSNYPYFSNGGTIKFDNIYNITTEMTIKGKYQEGKGNVEFTVVKIDNKYYFLHIPNQMMSVFIDY</sequence>
<dbReference type="RefSeq" id="WP_103242027.1">
    <property type="nucleotide sequence ID" value="NZ_JANJZD010000039.1"/>
</dbReference>
<gene>
    <name evidence="1" type="ORF">AMURIS_04807</name>
</gene>
<dbReference type="AlphaFoldDB" id="A0A2K4ZNJ5"/>
<dbReference type="OrthoDB" id="9975935at2"/>
<protein>
    <submittedName>
        <fullName evidence="1">Uncharacterized protein</fullName>
    </submittedName>
</protein>